<evidence type="ECO:0000313" key="5">
    <source>
        <dbReference type="EMBL" id="KAI5066154.1"/>
    </source>
</evidence>
<comment type="caution">
    <text evidence="5">The sequence shown here is derived from an EMBL/GenBank/DDBJ whole genome shotgun (WGS) entry which is preliminary data.</text>
</comment>
<protein>
    <recommendedName>
        <fullName evidence="7">BAG family molecular chaperone regulator 4</fullName>
    </recommendedName>
</protein>
<dbReference type="Gene3D" id="3.10.20.90">
    <property type="entry name" value="Phosphatidylinositol 3-kinase Catalytic Subunit, Chain A, domain 1"/>
    <property type="match status" value="1"/>
</dbReference>
<keyword evidence="1" id="KW-0143">Chaperone</keyword>
<evidence type="ECO:0000259" key="4">
    <source>
        <dbReference type="PROSITE" id="PS51035"/>
    </source>
</evidence>
<organism evidence="5 6">
    <name type="scientific">Adiantum capillus-veneris</name>
    <name type="common">Maidenhair fern</name>
    <dbReference type="NCBI Taxonomy" id="13818"/>
    <lineage>
        <taxon>Eukaryota</taxon>
        <taxon>Viridiplantae</taxon>
        <taxon>Streptophyta</taxon>
        <taxon>Embryophyta</taxon>
        <taxon>Tracheophyta</taxon>
        <taxon>Polypodiopsida</taxon>
        <taxon>Polypodiidae</taxon>
        <taxon>Polypodiales</taxon>
        <taxon>Pteridineae</taxon>
        <taxon>Pteridaceae</taxon>
        <taxon>Vittarioideae</taxon>
        <taxon>Adiantum</taxon>
    </lineage>
</organism>
<dbReference type="GO" id="GO:0050821">
    <property type="term" value="P:protein stabilization"/>
    <property type="evidence" value="ECO:0007669"/>
    <property type="project" value="TreeGrafter"/>
</dbReference>
<dbReference type="InterPro" id="IPR039773">
    <property type="entry name" value="BAG_chaperone_regulator"/>
</dbReference>
<dbReference type="SUPFAM" id="SSF54236">
    <property type="entry name" value="Ubiquitin-like"/>
    <property type="match status" value="1"/>
</dbReference>
<gene>
    <name evidence="5" type="ORF">GOP47_0018778</name>
</gene>
<dbReference type="InterPro" id="IPR003103">
    <property type="entry name" value="BAG_domain"/>
</dbReference>
<keyword evidence="6" id="KW-1185">Reference proteome</keyword>
<evidence type="ECO:0008006" key="7">
    <source>
        <dbReference type="Google" id="ProtNLM"/>
    </source>
</evidence>
<name>A0A9D4UDU4_ADICA</name>
<dbReference type="SUPFAM" id="SSF63491">
    <property type="entry name" value="BAG domain"/>
    <property type="match status" value="1"/>
</dbReference>
<dbReference type="AlphaFoldDB" id="A0A9D4UDU4"/>
<dbReference type="Pfam" id="PF02179">
    <property type="entry name" value="BAG"/>
    <property type="match status" value="1"/>
</dbReference>
<sequence length="268" mass="29825">MNRKAGSRLQSHGSAPLAPDALDWELRPGGMLVQRRDPSSDPSPSSGPLLKLKVSYGQRQHDVTIPSEATFGELKWVLAPLTGLQPQEQRLLFRGKEREDADFLHIAGVSDMSKISLVEDPASKAKKWEELRQNENVAKACQAVALVRDEVDRLTGQILSLETSVNSGKKVEEKCFSTLSELLMRELLKLDSIEAQGEAKVQRKIEVKRIQNLNDRVDSLKIQNSNPLRTNHVVVTTQWEKFDSGFGSLSAPPPSASSNVTMNWELFD</sequence>
<dbReference type="OrthoDB" id="417450at2759"/>
<evidence type="ECO:0000256" key="2">
    <source>
        <dbReference type="SAM" id="MobiDB-lite"/>
    </source>
</evidence>
<dbReference type="PANTHER" id="PTHR12329">
    <property type="entry name" value="BCL2-ASSOCIATED ATHANOGENE"/>
    <property type="match status" value="1"/>
</dbReference>
<accession>A0A9D4UDU4</accession>
<feature type="region of interest" description="Disordered" evidence="2">
    <location>
        <begin position="1"/>
        <end position="49"/>
    </location>
</feature>
<evidence type="ECO:0000259" key="3">
    <source>
        <dbReference type="PROSITE" id="PS50053"/>
    </source>
</evidence>
<feature type="domain" description="Ubiquitin-like" evidence="3">
    <location>
        <begin position="50"/>
        <end position="118"/>
    </location>
</feature>
<dbReference type="SMART" id="SM00264">
    <property type="entry name" value="BAG"/>
    <property type="match status" value="1"/>
</dbReference>
<dbReference type="InterPro" id="IPR000626">
    <property type="entry name" value="Ubiquitin-like_dom"/>
</dbReference>
<dbReference type="EMBL" id="JABFUD020000018">
    <property type="protein sequence ID" value="KAI5066154.1"/>
    <property type="molecule type" value="Genomic_DNA"/>
</dbReference>
<dbReference type="Gene3D" id="1.20.58.120">
    <property type="entry name" value="BAG domain"/>
    <property type="match status" value="1"/>
</dbReference>
<dbReference type="GO" id="GO:0051087">
    <property type="term" value="F:protein-folding chaperone binding"/>
    <property type="evidence" value="ECO:0007669"/>
    <property type="project" value="InterPro"/>
</dbReference>
<proteinExistence type="predicted"/>
<dbReference type="InterPro" id="IPR029071">
    <property type="entry name" value="Ubiquitin-like_domsf"/>
</dbReference>
<dbReference type="PROSITE" id="PS50053">
    <property type="entry name" value="UBIQUITIN_2"/>
    <property type="match status" value="1"/>
</dbReference>
<feature type="domain" description="BAG" evidence="4">
    <location>
        <begin position="143"/>
        <end position="221"/>
    </location>
</feature>
<reference evidence="5" key="1">
    <citation type="submission" date="2021-01" db="EMBL/GenBank/DDBJ databases">
        <title>Adiantum capillus-veneris genome.</title>
        <authorList>
            <person name="Fang Y."/>
            <person name="Liao Q."/>
        </authorList>
    </citation>
    <scope>NUCLEOTIDE SEQUENCE</scope>
    <source>
        <strain evidence="5">H3</strain>
        <tissue evidence="5">Leaf</tissue>
    </source>
</reference>
<dbReference type="InterPro" id="IPR036533">
    <property type="entry name" value="BAG_dom_sf"/>
</dbReference>
<dbReference type="GO" id="GO:0000774">
    <property type="term" value="F:adenyl-nucleotide exchange factor activity"/>
    <property type="evidence" value="ECO:0007669"/>
    <property type="project" value="TreeGrafter"/>
</dbReference>
<evidence type="ECO:0000256" key="1">
    <source>
        <dbReference type="ARBA" id="ARBA00023186"/>
    </source>
</evidence>
<dbReference type="PROSITE" id="PS51035">
    <property type="entry name" value="BAG"/>
    <property type="match status" value="1"/>
</dbReference>
<dbReference type="Pfam" id="PF00240">
    <property type="entry name" value="ubiquitin"/>
    <property type="match status" value="1"/>
</dbReference>
<dbReference type="Proteomes" id="UP000886520">
    <property type="component" value="Chromosome 18"/>
</dbReference>
<dbReference type="PANTHER" id="PTHR12329:SF16">
    <property type="entry name" value="BAG FAMILY MOLECULAR CHAPERONE REGULATOR 1"/>
    <property type="match status" value="1"/>
</dbReference>
<evidence type="ECO:0000313" key="6">
    <source>
        <dbReference type="Proteomes" id="UP000886520"/>
    </source>
</evidence>
<dbReference type="GO" id="GO:0005737">
    <property type="term" value="C:cytoplasm"/>
    <property type="evidence" value="ECO:0007669"/>
    <property type="project" value="TreeGrafter"/>
</dbReference>